<comment type="similarity">
    <text evidence="2">Belongs to the pectinesterase family.</text>
</comment>
<reference evidence="12 13" key="1">
    <citation type="journal article" date="2018" name="PLoS Genet.">
        <title>Population sequencing reveals clonal diversity and ancestral inbreeding in the grapevine cultivar Chardonnay.</title>
        <authorList>
            <person name="Roach M.J."/>
            <person name="Johnson D.L."/>
            <person name="Bohlmann J."/>
            <person name="van Vuuren H.J."/>
            <person name="Jones S.J."/>
            <person name="Pretorius I.S."/>
            <person name="Schmidt S.A."/>
            <person name="Borneman A.R."/>
        </authorList>
    </citation>
    <scope>NUCLEOTIDE SEQUENCE [LARGE SCALE GENOMIC DNA]</scope>
    <source>
        <strain evidence="13">cv. Chardonnay</strain>
        <tissue evidence="12">Leaf</tissue>
    </source>
</reference>
<comment type="subcellular location">
    <subcellularLocation>
        <location evidence="10">Secreted</location>
        <location evidence="10">Cell wall</location>
    </subcellularLocation>
</comment>
<dbReference type="Gene3D" id="2.160.20.10">
    <property type="entry name" value="Single-stranded right-handed beta-helix, Pectin lyase-like"/>
    <property type="match status" value="1"/>
</dbReference>
<dbReference type="InterPro" id="IPR018040">
    <property type="entry name" value="Pectinesterase_Tyr_AS"/>
</dbReference>
<comment type="catalytic activity">
    <reaction evidence="7 10">
        <text>[(1-&gt;4)-alpha-D-galacturonosyl methyl ester](n) + n H2O = [(1-&gt;4)-alpha-D-galacturonosyl](n) + n methanol + n H(+)</text>
        <dbReference type="Rhea" id="RHEA:22380"/>
        <dbReference type="Rhea" id="RHEA-COMP:14570"/>
        <dbReference type="Rhea" id="RHEA-COMP:14573"/>
        <dbReference type="ChEBI" id="CHEBI:15377"/>
        <dbReference type="ChEBI" id="CHEBI:15378"/>
        <dbReference type="ChEBI" id="CHEBI:17790"/>
        <dbReference type="ChEBI" id="CHEBI:140522"/>
        <dbReference type="ChEBI" id="CHEBI:140523"/>
        <dbReference type="EC" id="3.1.1.11"/>
    </reaction>
</comment>
<keyword evidence="6" id="KW-0325">Glycoprotein</keyword>
<feature type="signal peptide" evidence="10">
    <location>
        <begin position="1"/>
        <end position="21"/>
    </location>
</feature>
<dbReference type="FunFam" id="2.160.20.10:FF:000013">
    <property type="entry name" value="Pectinesterase"/>
    <property type="match status" value="1"/>
</dbReference>
<evidence type="ECO:0000259" key="11">
    <source>
        <dbReference type="Pfam" id="PF01095"/>
    </source>
</evidence>
<proteinExistence type="inferred from homology"/>
<dbReference type="GO" id="GO:0030599">
    <property type="term" value="F:pectinesterase activity"/>
    <property type="evidence" value="ECO:0007669"/>
    <property type="project" value="UniProtKB-UniRule"/>
</dbReference>
<evidence type="ECO:0000256" key="6">
    <source>
        <dbReference type="ARBA" id="ARBA00023180"/>
    </source>
</evidence>
<dbReference type="PANTHER" id="PTHR31321">
    <property type="entry name" value="ACYL-COA THIOESTER HYDROLASE YBHC-RELATED"/>
    <property type="match status" value="1"/>
</dbReference>
<dbReference type="EMBL" id="QGNW01000155">
    <property type="protein sequence ID" value="RVW90398.1"/>
    <property type="molecule type" value="Genomic_DNA"/>
</dbReference>
<sequence>MAPHRWHLSALLALFIVSQQAVSINGVAYHTITVDQSGHGNFRTIQSAINSIPSNNNRWICVYVKAGIYREKVVIPMDKPFIFLRGAGRKRTFIVWGDHLSISQSPTFSMLADNFVARGISFMVIIKQLQSSGVEKSESKEASGGCYDSWDKASFYKCSFYGVQDTLWDVEGRHYFKGCFIEGAVDFIFGAGQSIYEKCMISVVGRALGPGIRGFITAQGRDSPKETNGFVFKECKVTGDGQAYLGRPWRVYSRVLFYKTEMPGIIVPAGWDPWNYSGNEQLLTYAEHDCYGAGADTSKRVSWEKRLSTSTVMGMTSLGYINAEGWLNGQP</sequence>
<dbReference type="GO" id="GO:0042545">
    <property type="term" value="P:cell wall modification"/>
    <property type="evidence" value="ECO:0007669"/>
    <property type="project" value="UniProtKB-UniRule"/>
</dbReference>
<dbReference type="InterPro" id="IPR011050">
    <property type="entry name" value="Pectin_lyase_fold/virulence"/>
</dbReference>
<keyword evidence="10" id="KW-0961">Cell wall biogenesis/degradation</keyword>
<dbReference type="PROSITE" id="PS00800">
    <property type="entry name" value="PECTINESTERASE_1"/>
    <property type="match status" value="1"/>
</dbReference>
<dbReference type="PROSITE" id="PS00503">
    <property type="entry name" value="PECTINESTERASE_2"/>
    <property type="match status" value="1"/>
</dbReference>
<dbReference type="EC" id="3.1.1.11" evidence="3 10"/>
<dbReference type="GO" id="GO:0045490">
    <property type="term" value="P:pectin catabolic process"/>
    <property type="evidence" value="ECO:0007669"/>
    <property type="project" value="UniProtKB-UniRule"/>
</dbReference>
<comment type="function">
    <text evidence="8 10">Acts in the modification of cell walls via demethylesterification of cell wall pectin.</text>
</comment>
<evidence type="ECO:0000256" key="4">
    <source>
        <dbReference type="ARBA" id="ARBA00022801"/>
    </source>
</evidence>
<evidence type="ECO:0000256" key="9">
    <source>
        <dbReference type="PROSITE-ProRule" id="PRU10040"/>
    </source>
</evidence>
<dbReference type="Proteomes" id="UP000288805">
    <property type="component" value="Unassembled WGS sequence"/>
</dbReference>
<evidence type="ECO:0000256" key="8">
    <source>
        <dbReference type="ARBA" id="ARBA00057335"/>
    </source>
</evidence>
<evidence type="ECO:0000313" key="12">
    <source>
        <dbReference type="EMBL" id="RVW90398.1"/>
    </source>
</evidence>
<keyword evidence="5 10" id="KW-0063">Aspartyl esterase</keyword>
<evidence type="ECO:0000256" key="10">
    <source>
        <dbReference type="RuleBase" id="RU000589"/>
    </source>
</evidence>
<dbReference type="Pfam" id="PF01095">
    <property type="entry name" value="Pectinesterase"/>
    <property type="match status" value="1"/>
</dbReference>
<dbReference type="AlphaFoldDB" id="A0A438I101"/>
<comment type="caution">
    <text evidence="12">The sequence shown here is derived from an EMBL/GenBank/DDBJ whole genome shotgun (WGS) entry which is preliminary data.</text>
</comment>
<dbReference type="InterPro" id="IPR033131">
    <property type="entry name" value="Pectinesterase_Asp_AS"/>
</dbReference>
<dbReference type="PANTHER" id="PTHR31321:SF76">
    <property type="entry name" value="PECTINESTERASE 10-RELATED"/>
    <property type="match status" value="1"/>
</dbReference>
<evidence type="ECO:0000256" key="2">
    <source>
        <dbReference type="ARBA" id="ARBA00008891"/>
    </source>
</evidence>
<dbReference type="InterPro" id="IPR012334">
    <property type="entry name" value="Pectin_lyas_fold"/>
</dbReference>
<evidence type="ECO:0000256" key="3">
    <source>
        <dbReference type="ARBA" id="ARBA00013229"/>
    </source>
</evidence>
<dbReference type="UniPathway" id="UPA00545">
    <property type="reaction ID" value="UER00823"/>
</dbReference>
<name>A0A438I101_VITVI</name>
<feature type="active site" evidence="9">
    <location>
        <position position="186"/>
    </location>
</feature>
<keyword evidence="4 10" id="KW-0378">Hydrolase</keyword>
<evidence type="ECO:0000256" key="7">
    <source>
        <dbReference type="ARBA" id="ARBA00047928"/>
    </source>
</evidence>
<feature type="chain" id="PRO_5018812212" description="Pectinesterase" evidence="10">
    <location>
        <begin position="22"/>
        <end position="331"/>
    </location>
</feature>
<dbReference type="InterPro" id="IPR000070">
    <property type="entry name" value="Pectinesterase_cat"/>
</dbReference>
<evidence type="ECO:0000256" key="1">
    <source>
        <dbReference type="ARBA" id="ARBA00005184"/>
    </source>
</evidence>
<keyword evidence="10" id="KW-0732">Signal</keyword>
<evidence type="ECO:0000256" key="5">
    <source>
        <dbReference type="ARBA" id="ARBA00023085"/>
    </source>
</evidence>
<organism evidence="12 13">
    <name type="scientific">Vitis vinifera</name>
    <name type="common">Grape</name>
    <dbReference type="NCBI Taxonomy" id="29760"/>
    <lineage>
        <taxon>Eukaryota</taxon>
        <taxon>Viridiplantae</taxon>
        <taxon>Streptophyta</taxon>
        <taxon>Embryophyta</taxon>
        <taxon>Tracheophyta</taxon>
        <taxon>Spermatophyta</taxon>
        <taxon>Magnoliopsida</taxon>
        <taxon>eudicotyledons</taxon>
        <taxon>Gunneridae</taxon>
        <taxon>Pentapetalae</taxon>
        <taxon>rosids</taxon>
        <taxon>Vitales</taxon>
        <taxon>Vitaceae</taxon>
        <taxon>Viteae</taxon>
        <taxon>Vitis</taxon>
    </lineage>
</organism>
<dbReference type="SUPFAM" id="SSF51126">
    <property type="entry name" value="Pectin lyase-like"/>
    <property type="match status" value="1"/>
</dbReference>
<feature type="domain" description="Pectinesterase catalytic" evidence="11">
    <location>
        <begin position="32"/>
        <end position="312"/>
    </location>
</feature>
<keyword evidence="10" id="KW-0134">Cell wall</keyword>
<protein>
    <recommendedName>
        <fullName evidence="3 10">Pectinesterase</fullName>
        <ecNumber evidence="3 10">3.1.1.11</ecNumber>
    </recommendedName>
</protein>
<gene>
    <name evidence="12" type="primary">PME29_3</name>
    <name evidence="12" type="ORF">CK203_045769</name>
</gene>
<evidence type="ECO:0000313" key="13">
    <source>
        <dbReference type="Proteomes" id="UP000288805"/>
    </source>
</evidence>
<keyword evidence="10" id="KW-0964">Secreted</keyword>
<accession>A0A438I101</accession>
<comment type="pathway">
    <text evidence="1 10">Glycan metabolism; pectin degradation; 2-dehydro-3-deoxy-D-gluconate from pectin: step 1/5.</text>
</comment>